<dbReference type="Proteomes" id="UP000253090">
    <property type="component" value="Unassembled WGS sequence"/>
</dbReference>
<organism evidence="1 2">
    <name type="scientific">Fontibacillus phaseoli</name>
    <dbReference type="NCBI Taxonomy" id="1416533"/>
    <lineage>
        <taxon>Bacteria</taxon>
        <taxon>Bacillati</taxon>
        <taxon>Bacillota</taxon>
        <taxon>Bacilli</taxon>
        <taxon>Bacillales</taxon>
        <taxon>Paenibacillaceae</taxon>
        <taxon>Fontibacillus</taxon>
    </lineage>
</organism>
<dbReference type="OrthoDB" id="89089at2"/>
<gene>
    <name evidence="1" type="ORF">DFP94_101554</name>
</gene>
<proteinExistence type="predicted"/>
<keyword evidence="2" id="KW-1185">Reference proteome</keyword>
<dbReference type="Pfam" id="PF10934">
    <property type="entry name" value="Sheath_initiator"/>
    <property type="match status" value="1"/>
</dbReference>
<dbReference type="InterPro" id="IPR020288">
    <property type="entry name" value="Sheath_initiator"/>
</dbReference>
<dbReference type="RefSeq" id="WP_114494898.1">
    <property type="nucleotide sequence ID" value="NZ_QPJW01000001.1"/>
</dbReference>
<protein>
    <submittedName>
        <fullName evidence="1">Uncharacterized protein DUF2634</fullName>
    </submittedName>
</protein>
<dbReference type="SUPFAM" id="SSF160719">
    <property type="entry name" value="gpW/gp25-like"/>
    <property type="match status" value="1"/>
</dbReference>
<dbReference type="Gene3D" id="3.10.450.40">
    <property type="match status" value="1"/>
</dbReference>
<sequence length="137" mass="15111">MALSPLEPADITEELNAASEPEPLRTYALDFETGAMGGVVDGKAALKQFVIKAIKTARFRFAAYDDDYGCELDDLIGQNATQALMESEIPRVIEEALIYDDRIERVYGFGITKEADVLSVSFYVDTADDTLQMEVAM</sequence>
<dbReference type="AlphaFoldDB" id="A0A369BPH3"/>
<name>A0A369BPH3_9BACL</name>
<accession>A0A369BPH3</accession>
<reference evidence="1 2" key="1">
    <citation type="submission" date="2018-07" db="EMBL/GenBank/DDBJ databases">
        <title>Genomic Encyclopedia of Type Strains, Phase III (KMG-III): the genomes of soil and plant-associated and newly described type strains.</title>
        <authorList>
            <person name="Whitman W."/>
        </authorList>
    </citation>
    <scope>NUCLEOTIDE SEQUENCE [LARGE SCALE GENOMIC DNA]</scope>
    <source>
        <strain evidence="1 2">CECT 8333</strain>
    </source>
</reference>
<evidence type="ECO:0000313" key="1">
    <source>
        <dbReference type="EMBL" id="RCX22965.1"/>
    </source>
</evidence>
<comment type="caution">
    <text evidence="1">The sequence shown here is derived from an EMBL/GenBank/DDBJ whole genome shotgun (WGS) entry which is preliminary data.</text>
</comment>
<evidence type="ECO:0000313" key="2">
    <source>
        <dbReference type="Proteomes" id="UP000253090"/>
    </source>
</evidence>
<dbReference type="EMBL" id="QPJW01000001">
    <property type="protein sequence ID" value="RCX22965.1"/>
    <property type="molecule type" value="Genomic_DNA"/>
</dbReference>